<dbReference type="InterPro" id="IPR024567">
    <property type="entry name" value="RNase_HII/HIII_dom"/>
</dbReference>
<feature type="binding site" evidence="14 15">
    <location>
        <position position="123"/>
    </location>
    <ligand>
        <name>a divalent metal cation</name>
        <dbReference type="ChEBI" id="CHEBI:60240"/>
    </ligand>
</feature>
<keyword evidence="11 14" id="KW-0255">Endonuclease</keyword>
<dbReference type="GO" id="GO:0005737">
    <property type="term" value="C:cytoplasm"/>
    <property type="evidence" value="ECO:0007669"/>
    <property type="project" value="UniProtKB-SubCell"/>
</dbReference>
<dbReference type="HAMAP" id="MF_00052_B">
    <property type="entry name" value="RNase_HII_B"/>
    <property type="match status" value="1"/>
</dbReference>
<evidence type="ECO:0000256" key="2">
    <source>
        <dbReference type="ARBA" id="ARBA00001946"/>
    </source>
</evidence>
<dbReference type="AlphaFoldDB" id="B4SQ09"/>
<dbReference type="eggNOG" id="COG0164">
    <property type="taxonomic scope" value="Bacteria"/>
</dbReference>
<evidence type="ECO:0000313" key="18">
    <source>
        <dbReference type="EMBL" id="ACF50957.1"/>
    </source>
</evidence>
<accession>B4SQ09</accession>
<dbReference type="InterPro" id="IPR022898">
    <property type="entry name" value="RNase_HII"/>
</dbReference>
<comment type="subcellular location">
    <subcellularLocation>
        <location evidence="4 14">Cytoplasm</location>
    </subcellularLocation>
</comment>
<dbReference type="OrthoDB" id="9803420at2"/>
<evidence type="ECO:0000256" key="5">
    <source>
        <dbReference type="ARBA" id="ARBA00007383"/>
    </source>
</evidence>
<evidence type="ECO:0000256" key="6">
    <source>
        <dbReference type="ARBA" id="ARBA00012180"/>
    </source>
</evidence>
<dbReference type="InterPro" id="IPR012337">
    <property type="entry name" value="RNaseH-like_sf"/>
</dbReference>
<dbReference type="Proteomes" id="UP000001867">
    <property type="component" value="Chromosome"/>
</dbReference>
<comment type="similarity">
    <text evidence="5 14 16">Belongs to the RNase HII family.</text>
</comment>
<dbReference type="SUPFAM" id="SSF53098">
    <property type="entry name" value="Ribonuclease H-like"/>
    <property type="match status" value="1"/>
</dbReference>
<dbReference type="GO" id="GO:0006298">
    <property type="term" value="P:mismatch repair"/>
    <property type="evidence" value="ECO:0007669"/>
    <property type="project" value="TreeGrafter"/>
</dbReference>
<dbReference type="NCBIfam" id="NF000595">
    <property type="entry name" value="PRK00015.1-3"/>
    <property type="match status" value="1"/>
</dbReference>
<evidence type="ECO:0000256" key="14">
    <source>
        <dbReference type="HAMAP-Rule" id="MF_00052"/>
    </source>
</evidence>
<dbReference type="GO" id="GO:0004523">
    <property type="term" value="F:RNA-DNA hybrid ribonuclease activity"/>
    <property type="evidence" value="ECO:0007669"/>
    <property type="project" value="UniProtKB-UniRule"/>
</dbReference>
<gene>
    <name evidence="14" type="primary">rnhB</name>
    <name evidence="18" type="ordered locus">Smal_1252</name>
</gene>
<evidence type="ECO:0000256" key="8">
    <source>
        <dbReference type="ARBA" id="ARBA00022490"/>
    </source>
</evidence>
<dbReference type="GO" id="GO:0030145">
    <property type="term" value="F:manganese ion binding"/>
    <property type="evidence" value="ECO:0007669"/>
    <property type="project" value="UniProtKB-UniRule"/>
</dbReference>
<dbReference type="InterPro" id="IPR036397">
    <property type="entry name" value="RNaseH_sf"/>
</dbReference>
<keyword evidence="8 14" id="KW-0963">Cytoplasm</keyword>
<evidence type="ECO:0000256" key="3">
    <source>
        <dbReference type="ARBA" id="ARBA00004065"/>
    </source>
</evidence>
<evidence type="ECO:0000256" key="9">
    <source>
        <dbReference type="ARBA" id="ARBA00022722"/>
    </source>
</evidence>
<evidence type="ECO:0000256" key="16">
    <source>
        <dbReference type="RuleBase" id="RU003515"/>
    </source>
</evidence>
<keyword evidence="12 14" id="KW-0378">Hydrolase</keyword>
<name>B4SQ09_STRM5</name>
<dbReference type="RefSeq" id="WP_012510506.1">
    <property type="nucleotide sequence ID" value="NC_011071.1"/>
</dbReference>
<feature type="binding site" evidence="14 15">
    <location>
        <position position="31"/>
    </location>
    <ligand>
        <name>a divalent metal cation</name>
        <dbReference type="ChEBI" id="CHEBI:60240"/>
    </ligand>
</feature>
<evidence type="ECO:0000256" key="13">
    <source>
        <dbReference type="ARBA" id="ARBA00023211"/>
    </source>
</evidence>
<dbReference type="GO" id="GO:0003723">
    <property type="term" value="F:RNA binding"/>
    <property type="evidence" value="ECO:0007669"/>
    <property type="project" value="UniProtKB-UniRule"/>
</dbReference>
<dbReference type="HOGENOM" id="CLU_036532_3_2_6"/>
<feature type="domain" description="RNase H type-2" evidence="17">
    <location>
        <begin position="24"/>
        <end position="215"/>
    </location>
</feature>
<keyword evidence="13 14" id="KW-0464">Manganese</keyword>
<dbReference type="STRING" id="391008.Smal_1252"/>
<dbReference type="EC" id="3.1.26.4" evidence="6 14"/>
<evidence type="ECO:0000256" key="11">
    <source>
        <dbReference type="ARBA" id="ARBA00022759"/>
    </source>
</evidence>
<dbReference type="PANTHER" id="PTHR10954:SF18">
    <property type="entry name" value="RIBONUCLEASE HII"/>
    <property type="match status" value="1"/>
</dbReference>
<proteinExistence type="inferred from homology"/>
<dbReference type="GO" id="GO:0032299">
    <property type="term" value="C:ribonuclease H2 complex"/>
    <property type="evidence" value="ECO:0007669"/>
    <property type="project" value="TreeGrafter"/>
</dbReference>
<evidence type="ECO:0000259" key="17">
    <source>
        <dbReference type="PROSITE" id="PS51975"/>
    </source>
</evidence>
<evidence type="ECO:0000256" key="12">
    <source>
        <dbReference type="ARBA" id="ARBA00022801"/>
    </source>
</evidence>
<dbReference type="KEGG" id="smt:Smal_1252"/>
<reference evidence="18 19" key="1">
    <citation type="submission" date="2008-06" db="EMBL/GenBank/DDBJ databases">
        <title>Complete sequence of Stenotrophomonas maltophilia R551-3.</title>
        <authorList>
            <consortium name="US DOE Joint Genome Institute"/>
            <person name="Lucas S."/>
            <person name="Copeland A."/>
            <person name="Lapidus A."/>
            <person name="Glavina del Rio T."/>
            <person name="Dalin E."/>
            <person name="Tice H."/>
            <person name="Pitluck S."/>
            <person name="Chain P."/>
            <person name="Malfatti S."/>
            <person name="Shin M."/>
            <person name="Vergez L."/>
            <person name="Lang D."/>
            <person name="Schmutz J."/>
            <person name="Larimer F."/>
            <person name="Land M."/>
            <person name="Hauser L."/>
            <person name="Kyrpides N."/>
            <person name="Mikhailova N."/>
            <person name="Taghavi S."/>
            <person name="Monchy S."/>
            <person name="Newman L."/>
            <person name="Vangronsveld J."/>
            <person name="van der Lelie D."/>
            <person name="Richardson P."/>
        </authorList>
    </citation>
    <scope>NUCLEOTIDE SEQUENCE [LARGE SCALE GENOMIC DNA]</scope>
    <source>
        <strain evidence="18 19">R551-3</strain>
    </source>
</reference>
<evidence type="ECO:0000256" key="1">
    <source>
        <dbReference type="ARBA" id="ARBA00000077"/>
    </source>
</evidence>
<comment type="function">
    <text evidence="3 14 16">Endonuclease that specifically degrades the RNA of RNA-DNA hybrids.</text>
</comment>
<comment type="catalytic activity">
    <reaction evidence="1 14 15 16">
        <text>Endonucleolytic cleavage to 5'-phosphomonoester.</text>
        <dbReference type="EC" id="3.1.26.4"/>
    </reaction>
</comment>
<dbReference type="PANTHER" id="PTHR10954">
    <property type="entry name" value="RIBONUCLEASE H2 SUBUNIT A"/>
    <property type="match status" value="1"/>
</dbReference>
<dbReference type="Pfam" id="PF01351">
    <property type="entry name" value="RNase_HII"/>
    <property type="match status" value="1"/>
</dbReference>
<sequence length="224" mass="23964">MSRRHAAAASLALFDGNAVIEPERLVAGVDEAGRGPLAGPVAVAAVVFDPARPRINGLDDSKQLTAARREQLHDRIIERALAWHVVLVDVDTIDRLNIYQATLQGMRDVVAAVAHVAGFARIDGNVVPKGLVLPAQALVGGDGIDRAIMAASILAKVSRDRYMLDVHSRHPQYGFEQHKGYGTPAHLAALREHGPCVEHRRSFAPVRECLEAPPAAADIAIAIA</sequence>
<keyword evidence="10 14" id="KW-0479">Metal-binding</keyword>
<comment type="cofactor">
    <cofactor evidence="2">
        <name>Mg(2+)</name>
        <dbReference type="ChEBI" id="CHEBI:18420"/>
    </cofactor>
</comment>
<organism evidence="18 19">
    <name type="scientific">Stenotrophomonas maltophilia (strain R551-3)</name>
    <dbReference type="NCBI Taxonomy" id="391008"/>
    <lineage>
        <taxon>Bacteria</taxon>
        <taxon>Pseudomonadati</taxon>
        <taxon>Pseudomonadota</taxon>
        <taxon>Gammaproteobacteria</taxon>
        <taxon>Lysobacterales</taxon>
        <taxon>Lysobacteraceae</taxon>
        <taxon>Stenotrophomonas</taxon>
        <taxon>Stenotrophomonas maltophilia group</taxon>
    </lineage>
</organism>
<comment type="cofactor">
    <cofactor evidence="14 15">
        <name>Mn(2+)</name>
        <dbReference type="ChEBI" id="CHEBI:29035"/>
    </cofactor>
    <cofactor evidence="14 15">
        <name>Mg(2+)</name>
        <dbReference type="ChEBI" id="CHEBI:18420"/>
    </cofactor>
    <text evidence="14 15">Manganese or magnesium. Binds 1 divalent metal ion per monomer in the absence of substrate. May bind a second metal ion after substrate binding.</text>
</comment>
<dbReference type="Gene3D" id="3.30.420.10">
    <property type="entry name" value="Ribonuclease H-like superfamily/Ribonuclease H"/>
    <property type="match status" value="1"/>
</dbReference>
<dbReference type="GO" id="GO:0043137">
    <property type="term" value="P:DNA replication, removal of RNA primer"/>
    <property type="evidence" value="ECO:0007669"/>
    <property type="project" value="TreeGrafter"/>
</dbReference>
<protein>
    <recommendedName>
        <fullName evidence="7 14">Ribonuclease HII</fullName>
        <shortName evidence="14">RNase HII</shortName>
        <ecNumber evidence="6 14">3.1.26.4</ecNumber>
    </recommendedName>
</protein>
<evidence type="ECO:0000313" key="19">
    <source>
        <dbReference type="Proteomes" id="UP000001867"/>
    </source>
</evidence>
<dbReference type="PROSITE" id="PS51975">
    <property type="entry name" value="RNASE_H_2"/>
    <property type="match status" value="1"/>
</dbReference>
<feature type="binding site" evidence="14 15">
    <location>
        <position position="30"/>
    </location>
    <ligand>
        <name>a divalent metal cation</name>
        <dbReference type="ChEBI" id="CHEBI:60240"/>
    </ligand>
</feature>
<evidence type="ECO:0000256" key="7">
    <source>
        <dbReference type="ARBA" id="ARBA00019179"/>
    </source>
</evidence>
<keyword evidence="9 14" id="KW-0540">Nuclease</keyword>
<evidence type="ECO:0000256" key="10">
    <source>
        <dbReference type="ARBA" id="ARBA00022723"/>
    </source>
</evidence>
<dbReference type="CDD" id="cd07182">
    <property type="entry name" value="RNase_HII_bacteria_HII_like"/>
    <property type="match status" value="1"/>
</dbReference>
<dbReference type="EMBL" id="CP001111">
    <property type="protein sequence ID" value="ACF50957.1"/>
    <property type="molecule type" value="Genomic_DNA"/>
</dbReference>
<dbReference type="InterPro" id="IPR001352">
    <property type="entry name" value="RNase_HII/HIII"/>
</dbReference>
<evidence type="ECO:0000256" key="15">
    <source>
        <dbReference type="PROSITE-ProRule" id="PRU01319"/>
    </source>
</evidence>
<evidence type="ECO:0000256" key="4">
    <source>
        <dbReference type="ARBA" id="ARBA00004496"/>
    </source>
</evidence>